<organism evidence="2 3">
    <name type="scientific">Ancylobacter aquaticus</name>
    <dbReference type="NCBI Taxonomy" id="100"/>
    <lineage>
        <taxon>Bacteria</taxon>
        <taxon>Pseudomonadati</taxon>
        <taxon>Pseudomonadota</taxon>
        <taxon>Alphaproteobacteria</taxon>
        <taxon>Hyphomicrobiales</taxon>
        <taxon>Xanthobacteraceae</taxon>
        <taxon>Ancylobacter</taxon>
    </lineage>
</organism>
<dbReference type="Pfam" id="PF04993">
    <property type="entry name" value="TfoX_N"/>
    <property type="match status" value="1"/>
</dbReference>
<accession>A0A4R1I8B4</accession>
<feature type="domain" description="TfoX N-terminal" evidence="1">
    <location>
        <begin position="8"/>
        <end position="97"/>
    </location>
</feature>
<evidence type="ECO:0000313" key="3">
    <source>
        <dbReference type="Proteomes" id="UP000295030"/>
    </source>
</evidence>
<keyword evidence="3" id="KW-1185">Reference proteome</keyword>
<sequence length="121" mass="12949">MDEAEIADIFTALGPIRCRRMFGALGVYAEGAMFAIAAGDILYLKADAALAERLEAGGAQIFTYERLGRPVTLGFWSLPEAALDDADLAAELGGHALRLAQQAAASRRPARRRTARKDGVE</sequence>
<reference evidence="2 3" key="1">
    <citation type="submission" date="2019-03" db="EMBL/GenBank/DDBJ databases">
        <title>Genomic Encyclopedia of Type Strains, Phase IV (KMG-IV): sequencing the most valuable type-strain genomes for metagenomic binning, comparative biology and taxonomic classification.</title>
        <authorList>
            <person name="Goeker M."/>
        </authorList>
    </citation>
    <scope>NUCLEOTIDE SEQUENCE [LARGE SCALE GENOMIC DNA]</scope>
    <source>
        <strain evidence="2 3">DSM 101</strain>
    </source>
</reference>
<dbReference type="PANTHER" id="PTHR36121:SF1">
    <property type="entry name" value="PROTEIN SXY"/>
    <property type="match status" value="1"/>
</dbReference>
<dbReference type="OrthoDB" id="1524907at2"/>
<dbReference type="SUPFAM" id="SSF159894">
    <property type="entry name" value="YgaC/TfoX-N like"/>
    <property type="match status" value="1"/>
</dbReference>
<comment type="caution">
    <text evidence="2">The sequence shown here is derived from an EMBL/GenBank/DDBJ whole genome shotgun (WGS) entry which is preliminary data.</text>
</comment>
<dbReference type="InterPro" id="IPR047525">
    <property type="entry name" value="TfoX-like"/>
</dbReference>
<gene>
    <name evidence="2" type="ORF">EV667_1795</name>
</gene>
<evidence type="ECO:0000259" key="1">
    <source>
        <dbReference type="Pfam" id="PF04993"/>
    </source>
</evidence>
<name>A0A4R1I8B4_ANCAQ</name>
<dbReference type="InterPro" id="IPR007076">
    <property type="entry name" value="TfoX_N"/>
</dbReference>
<evidence type="ECO:0000313" key="2">
    <source>
        <dbReference type="EMBL" id="TCK31684.1"/>
    </source>
</evidence>
<dbReference type="AlphaFoldDB" id="A0A4R1I8B4"/>
<dbReference type="EMBL" id="SMFY01000001">
    <property type="protein sequence ID" value="TCK31684.1"/>
    <property type="molecule type" value="Genomic_DNA"/>
</dbReference>
<dbReference type="Proteomes" id="UP000295030">
    <property type="component" value="Unassembled WGS sequence"/>
</dbReference>
<protein>
    <submittedName>
        <fullName evidence="2">DNA transformation protein</fullName>
    </submittedName>
</protein>
<dbReference type="RefSeq" id="WP_131834874.1">
    <property type="nucleotide sequence ID" value="NZ_SMFY01000001.1"/>
</dbReference>
<dbReference type="PANTHER" id="PTHR36121">
    <property type="entry name" value="PROTEIN SXY"/>
    <property type="match status" value="1"/>
</dbReference>
<proteinExistence type="predicted"/>
<dbReference type="Gene3D" id="3.30.1460.30">
    <property type="entry name" value="YgaC/TfoX-N like chaperone"/>
    <property type="match status" value="1"/>
</dbReference>